<feature type="compositionally biased region" description="Basic and acidic residues" evidence="6">
    <location>
        <begin position="10"/>
        <end position="37"/>
    </location>
</feature>
<dbReference type="PANTHER" id="PTHR43791">
    <property type="entry name" value="PERMEASE-RELATED"/>
    <property type="match status" value="1"/>
</dbReference>
<gene>
    <name evidence="9" type="ORF">EHS24_006544</name>
</gene>
<name>A0A427Y1R7_9TREE</name>
<keyword evidence="10" id="KW-1185">Reference proteome</keyword>
<protein>
    <recommendedName>
        <fullName evidence="8">Major facilitator superfamily (MFS) profile domain-containing protein</fullName>
    </recommendedName>
</protein>
<comment type="subcellular location">
    <subcellularLocation>
        <location evidence="1">Membrane</location>
        <topology evidence="1">Multi-pass membrane protein</topology>
    </subcellularLocation>
</comment>
<dbReference type="Proteomes" id="UP000279236">
    <property type="component" value="Unassembled WGS sequence"/>
</dbReference>
<accession>A0A427Y1R7</accession>
<proteinExistence type="predicted"/>
<feature type="transmembrane region" description="Helical" evidence="7">
    <location>
        <begin position="385"/>
        <end position="406"/>
    </location>
</feature>
<dbReference type="RefSeq" id="XP_028478421.1">
    <property type="nucleotide sequence ID" value="XM_028621969.1"/>
</dbReference>
<feature type="region of interest" description="Disordered" evidence="6">
    <location>
        <begin position="1"/>
        <end position="38"/>
    </location>
</feature>
<keyword evidence="5 7" id="KW-0472">Membrane</keyword>
<feature type="transmembrane region" description="Helical" evidence="7">
    <location>
        <begin position="220"/>
        <end position="238"/>
    </location>
</feature>
<evidence type="ECO:0000259" key="8">
    <source>
        <dbReference type="PROSITE" id="PS50850"/>
    </source>
</evidence>
<dbReference type="Pfam" id="PF07690">
    <property type="entry name" value="MFS_1"/>
    <property type="match status" value="1"/>
</dbReference>
<feature type="transmembrane region" description="Helical" evidence="7">
    <location>
        <begin position="412"/>
        <end position="432"/>
    </location>
</feature>
<dbReference type="GeneID" id="39591087"/>
<feature type="transmembrane region" description="Helical" evidence="7">
    <location>
        <begin position="158"/>
        <end position="175"/>
    </location>
</feature>
<reference evidence="9 10" key="1">
    <citation type="submission" date="2018-11" db="EMBL/GenBank/DDBJ databases">
        <title>Genome sequence of Apiotrichum porosum DSM 27194.</title>
        <authorList>
            <person name="Aliyu H."/>
            <person name="Gorte O."/>
            <person name="Ochsenreither K."/>
        </authorList>
    </citation>
    <scope>NUCLEOTIDE SEQUENCE [LARGE SCALE GENOMIC DNA]</scope>
    <source>
        <strain evidence="9 10">DSM 27194</strain>
    </source>
</reference>
<dbReference type="InterPro" id="IPR011701">
    <property type="entry name" value="MFS"/>
</dbReference>
<keyword evidence="2" id="KW-0813">Transport</keyword>
<dbReference type="SUPFAM" id="SSF103473">
    <property type="entry name" value="MFS general substrate transporter"/>
    <property type="match status" value="1"/>
</dbReference>
<evidence type="ECO:0000256" key="3">
    <source>
        <dbReference type="ARBA" id="ARBA00022692"/>
    </source>
</evidence>
<dbReference type="GO" id="GO:0016020">
    <property type="term" value="C:membrane"/>
    <property type="evidence" value="ECO:0007669"/>
    <property type="project" value="UniProtKB-SubCell"/>
</dbReference>
<feature type="transmembrane region" description="Helical" evidence="7">
    <location>
        <begin position="133"/>
        <end position="151"/>
    </location>
</feature>
<feature type="transmembrane region" description="Helical" evidence="7">
    <location>
        <begin position="318"/>
        <end position="338"/>
    </location>
</feature>
<dbReference type="GO" id="GO:0022857">
    <property type="term" value="F:transmembrane transporter activity"/>
    <property type="evidence" value="ECO:0007669"/>
    <property type="project" value="InterPro"/>
</dbReference>
<evidence type="ECO:0000256" key="4">
    <source>
        <dbReference type="ARBA" id="ARBA00022989"/>
    </source>
</evidence>
<dbReference type="AlphaFoldDB" id="A0A427Y1R7"/>
<feature type="transmembrane region" description="Helical" evidence="7">
    <location>
        <begin position="87"/>
        <end position="104"/>
    </location>
</feature>
<feature type="domain" description="Major facilitator superfamily (MFS) profile" evidence="8">
    <location>
        <begin position="91"/>
        <end position="503"/>
    </location>
</feature>
<dbReference type="Gene3D" id="1.20.1250.20">
    <property type="entry name" value="MFS general substrate transporter like domains"/>
    <property type="match status" value="1"/>
</dbReference>
<feature type="transmembrane region" description="Helical" evidence="7">
    <location>
        <begin position="250"/>
        <end position="270"/>
    </location>
</feature>
<feature type="transmembrane region" description="Helical" evidence="7">
    <location>
        <begin position="358"/>
        <end position="378"/>
    </location>
</feature>
<evidence type="ECO:0000256" key="1">
    <source>
        <dbReference type="ARBA" id="ARBA00004141"/>
    </source>
</evidence>
<comment type="caution">
    <text evidence="9">The sequence shown here is derived from an EMBL/GenBank/DDBJ whole genome shotgun (WGS) entry which is preliminary data.</text>
</comment>
<feature type="transmembrane region" description="Helical" evidence="7">
    <location>
        <begin position="475"/>
        <end position="497"/>
    </location>
</feature>
<feature type="transmembrane region" description="Helical" evidence="7">
    <location>
        <begin position="187"/>
        <end position="208"/>
    </location>
</feature>
<organism evidence="9 10">
    <name type="scientific">Apiotrichum porosum</name>
    <dbReference type="NCBI Taxonomy" id="105984"/>
    <lineage>
        <taxon>Eukaryota</taxon>
        <taxon>Fungi</taxon>
        <taxon>Dikarya</taxon>
        <taxon>Basidiomycota</taxon>
        <taxon>Agaricomycotina</taxon>
        <taxon>Tremellomycetes</taxon>
        <taxon>Trichosporonales</taxon>
        <taxon>Trichosporonaceae</taxon>
        <taxon>Apiotrichum</taxon>
    </lineage>
</organism>
<feature type="transmembrane region" description="Helical" evidence="7">
    <location>
        <begin position="444"/>
        <end position="463"/>
    </location>
</feature>
<dbReference type="EMBL" id="RSCE01000003">
    <property type="protein sequence ID" value="RSH84973.1"/>
    <property type="molecule type" value="Genomic_DNA"/>
</dbReference>
<evidence type="ECO:0000256" key="6">
    <source>
        <dbReference type="SAM" id="MobiDB-lite"/>
    </source>
</evidence>
<dbReference type="InterPro" id="IPR020846">
    <property type="entry name" value="MFS_dom"/>
</dbReference>
<dbReference type="InterPro" id="IPR036259">
    <property type="entry name" value="MFS_trans_sf"/>
</dbReference>
<keyword evidence="3 7" id="KW-0812">Transmembrane</keyword>
<evidence type="ECO:0000256" key="5">
    <source>
        <dbReference type="ARBA" id="ARBA00023136"/>
    </source>
</evidence>
<keyword evidence="4 7" id="KW-1133">Transmembrane helix</keyword>
<evidence type="ECO:0000256" key="2">
    <source>
        <dbReference type="ARBA" id="ARBA00022448"/>
    </source>
</evidence>
<dbReference type="PANTHER" id="PTHR43791:SF97">
    <property type="entry name" value="ALLANTOATE TRANSPORTER, PUTATIVE (AFU_ORTHOLOGUE AFUA_1G14700)-RELATED"/>
    <property type="match status" value="1"/>
</dbReference>
<dbReference type="OrthoDB" id="6730379at2759"/>
<evidence type="ECO:0000256" key="7">
    <source>
        <dbReference type="SAM" id="Phobius"/>
    </source>
</evidence>
<sequence length="537" mass="59947">MGTEITDLTHTPDLESQKDQGHHHVEDVNEKDDRPEIAYDEADAAVNRTGLRRMLRRNPSLEFMRDVARENENDLDPVEVKQVERKLYLLIVPALAVCYLFYYVDKTTLSYAALFGIKKDLHLKGEDYSNLGSIFYVGWIIWAIPGNLLMAQFPLSKYLAVNIFLWGAFLMAQAGSQSYGAMVGLRFVSGMMEAVADPAFIAITGMWFTRKQQPAVIGYWYSANGIGIALGGLFGYGIGHIKGNLQSWRYEFLIIGAACSLWAILMAVFIPDAPHCTRWLTRREAVVVVSRKRYDYHTVEKRQLKWDQVWETVKDPKIYLYFFLGFFANVPNGGTSNFGTLLIQGFGFDTMGTTLLQIPYGAFISIMIYLAIAANHYLDGRNVRTYLMAGVTVLTVIGFALVAFTSKAASRLVGYYLTGSSNAVFVLALSLVAGNVGGVTKKTLASAAIFLGVALGNIVGPYAFMSKEAPTYHTGTVICLASRACEIVVILLLRLCFVMPNKRRDKLYAEGNEEYNPNVQTFEDKTDFQNGHFRYVA</sequence>
<dbReference type="PROSITE" id="PS50850">
    <property type="entry name" value="MFS"/>
    <property type="match status" value="1"/>
</dbReference>
<evidence type="ECO:0000313" key="10">
    <source>
        <dbReference type="Proteomes" id="UP000279236"/>
    </source>
</evidence>
<evidence type="ECO:0000313" key="9">
    <source>
        <dbReference type="EMBL" id="RSH84973.1"/>
    </source>
</evidence>